<keyword evidence="3" id="KW-1185">Reference proteome</keyword>
<reference evidence="2 3" key="1">
    <citation type="submission" date="2018-08" db="EMBL/GenBank/DDBJ databases">
        <title>Vibrio isolated from the Eastern China Marginal Seas.</title>
        <authorList>
            <person name="Li Y."/>
        </authorList>
    </citation>
    <scope>NUCLEOTIDE SEQUENCE [LARGE SCALE GENOMIC DNA]</scope>
    <source>
        <strain evidence="2 3">BEI233</strain>
    </source>
</reference>
<keyword evidence="1" id="KW-0812">Transmembrane</keyword>
<evidence type="ECO:0000313" key="3">
    <source>
        <dbReference type="Proteomes" id="UP000273252"/>
    </source>
</evidence>
<gene>
    <name evidence="2" type="ORF">DZ860_05480</name>
</gene>
<feature type="transmembrane region" description="Helical" evidence="1">
    <location>
        <begin position="50"/>
        <end position="70"/>
    </location>
</feature>
<name>A0A3A6R9B1_9VIBR</name>
<organism evidence="2 3">
    <name type="scientific">Vibrio sinensis</name>
    <dbReference type="NCBI Taxonomy" id="2302434"/>
    <lineage>
        <taxon>Bacteria</taxon>
        <taxon>Pseudomonadati</taxon>
        <taxon>Pseudomonadota</taxon>
        <taxon>Gammaproteobacteria</taxon>
        <taxon>Vibrionales</taxon>
        <taxon>Vibrionaceae</taxon>
        <taxon>Vibrio</taxon>
    </lineage>
</organism>
<keyword evidence="1" id="KW-1133">Transmembrane helix</keyword>
<evidence type="ECO:0000313" key="2">
    <source>
        <dbReference type="EMBL" id="RJX73682.1"/>
    </source>
</evidence>
<dbReference type="AlphaFoldDB" id="A0A3A6R9B1"/>
<dbReference type="EMBL" id="QVMU01000003">
    <property type="protein sequence ID" value="RJX73682.1"/>
    <property type="molecule type" value="Genomic_DNA"/>
</dbReference>
<feature type="transmembrane region" description="Helical" evidence="1">
    <location>
        <begin position="16"/>
        <end position="38"/>
    </location>
</feature>
<feature type="transmembrane region" description="Helical" evidence="1">
    <location>
        <begin position="135"/>
        <end position="159"/>
    </location>
</feature>
<dbReference type="OrthoDB" id="6522758at2"/>
<dbReference type="RefSeq" id="WP_120029923.1">
    <property type="nucleotide sequence ID" value="NZ_QVMU01000003.1"/>
</dbReference>
<comment type="caution">
    <text evidence="2">The sequence shown here is derived from an EMBL/GenBank/DDBJ whole genome shotgun (WGS) entry which is preliminary data.</text>
</comment>
<dbReference type="Pfam" id="PF11086">
    <property type="entry name" value="DUF2878"/>
    <property type="match status" value="1"/>
</dbReference>
<accession>A0A3A6R9B1</accession>
<feature type="transmembrane region" description="Helical" evidence="1">
    <location>
        <begin position="103"/>
        <end position="123"/>
    </location>
</feature>
<sequence length="169" mass="19099">MKPFWITNLILFQASWFSAAFLTSYATLIITVLLIIHFALSPNAKDDFKVLPLVILGLFVDNLHFSIGTFTTPDPFFPNWLVLLWVMFIISLNYSLHWLINKPLLVLVAFGAIGGTLSYWGGIKTGALEINWTNSSVIFTLAIAWGILFPLLVVSYRYIQQTLVSQISR</sequence>
<dbReference type="Proteomes" id="UP000273252">
    <property type="component" value="Unassembled WGS sequence"/>
</dbReference>
<dbReference type="InterPro" id="IPR021306">
    <property type="entry name" value="DUF2878"/>
</dbReference>
<evidence type="ECO:0000256" key="1">
    <source>
        <dbReference type="SAM" id="Phobius"/>
    </source>
</evidence>
<feature type="transmembrane region" description="Helical" evidence="1">
    <location>
        <begin position="76"/>
        <end position="96"/>
    </location>
</feature>
<protein>
    <submittedName>
        <fullName evidence="2">DUF2878 domain-containing protein</fullName>
    </submittedName>
</protein>
<keyword evidence="1" id="KW-0472">Membrane</keyword>
<proteinExistence type="predicted"/>